<evidence type="ECO:0000256" key="4">
    <source>
        <dbReference type="ARBA" id="ARBA00022989"/>
    </source>
</evidence>
<organism evidence="7 8">
    <name type="scientific">Methanochimaera problematica</name>
    <dbReference type="NCBI Taxonomy" id="2609417"/>
    <lineage>
        <taxon>Archaea</taxon>
        <taxon>Methanobacteriati</taxon>
        <taxon>Methanobacteriota</taxon>
        <taxon>Stenosarchaea group</taxon>
        <taxon>Methanomicrobia</taxon>
        <taxon>Methanomicrobiales</taxon>
        <taxon>Methanomicrobiaceae</taxon>
        <taxon>Methanochimaera</taxon>
    </lineage>
</organism>
<comment type="subcellular location">
    <subcellularLocation>
        <location evidence="1">Membrane</location>
        <topology evidence="1">Multi-pass membrane protein</topology>
    </subcellularLocation>
</comment>
<dbReference type="Proteomes" id="UP001301797">
    <property type="component" value="Chromosome"/>
</dbReference>
<dbReference type="GO" id="GO:0055085">
    <property type="term" value="P:transmembrane transport"/>
    <property type="evidence" value="ECO:0007669"/>
    <property type="project" value="TreeGrafter"/>
</dbReference>
<dbReference type="PANTHER" id="PTHR21716">
    <property type="entry name" value="TRANSMEMBRANE PROTEIN"/>
    <property type="match status" value="1"/>
</dbReference>
<dbReference type="GeneID" id="85229488"/>
<keyword evidence="8" id="KW-1185">Reference proteome</keyword>
<name>A0AA97FBL9_9EURY</name>
<evidence type="ECO:0000256" key="1">
    <source>
        <dbReference type="ARBA" id="ARBA00004141"/>
    </source>
</evidence>
<dbReference type="PANTHER" id="PTHR21716:SF64">
    <property type="entry name" value="AI-2 TRANSPORT PROTEIN TQSA"/>
    <property type="match status" value="1"/>
</dbReference>
<evidence type="ECO:0000313" key="8">
    <source>
        <dbReference type="Proteomes" id="UP001301797"/>
    </source>
</evidence>
<dbReference type="Pfam" id="PF01594">
    <property type="entry name" value="AI-2E_transport"/>
    <property type="match status" value="1"/>
</dbReference>
<feature type="transmembrane region" description="Helical" evidence="6">
    <location>
        <begin position="243"/>
        <end position="262"/>
    </location>
</feature>
<dbReference type="KEGG" id="mefw:F1737_04885"/>
<feature type="transmembrane region" description="Helical" evidence="6">
    <location>
        <begin position="213"/>
        <end position="237"/>
    </location>
</feature>
<gene>
    <name evidence="7" type="ORF">F1737_04885</name>
</gene>
<evidence type="ECO:0000256" key="3">
    <source>
        <dbReference type="ARBA" id="ARBA00022692"/>
    </source>
</evidence>
<proteinExistence type="inferred from homology"/>
<keyword evidence="5 6" id="KW-0472">Membrane</keyword>
<reference evidence="7 8" key="1">
    <citation type="submission" date="2019-09" db="EMBL/GenBank/DDBJ databases">
        <title>The complete genome of Methanoplanus sp. FWC-SCC4.</title>
        <authorList>
            <person name="Chen S.-C."/>
            <person name="Zhou Y.-Z."/>
            <person name="Lai M.-C."/>
        </authorList>
    </citation>
    <scope>NUCLEOTIDE SEQUENCE [LARGE SCALE GENOMIC DNA]</scope>
    <source>
        <strain evidence="7 8">FWC-SCC4</strain>
    </source>
</reference>
<dbReference type="RefSeq" id="WP_317137663.1">
    <property type="nucleotide sequence ID" value="NZ_CP043875.1"/>
</dbReference>
<comment type="similarity">
    <text evidence="2">Belongs to the autoinducer-2 exporter (AI-2E) (TC 2.A.86) family.</text>
</comment>
<keyword evidence="3 6" id="KW-0812">Transmembrane</keyword>
<evidence type="ECO:0000256" key="2">
    <source>
        <dbReference type="ARBA" id="ARBA00009773"/>
    </source>
</evidence>
<dbReference type="EMBL" id="CP043875">
    <property type="protein sequence ID" value="WOF16087.1"/>
    <property type="molecule type" value="Genomic_DNA"/>
</dbReference>
<feature type="transmembrane region" description="Helical" evidence="6">
    <location>
        <begin position="308"/>
        <end position="333"/>
    </location>
</feature>
<feature type="transmembrane region" description="Helical" evidence="6">
    <location>
        <begin position="74"/>
        <end position="94"/>
    </location>
</feature>
<protein>
    <submittedName>
        <fullName evidence="7">AI-2E family transporter</fullName>
    </submittedName>
</protein>
<evidence type="ECO:0000256" key="6">
    <source>
        <dbReference type="SAM" id="Phobius"/>
    </source>
</evidence>
<accession>A0AA97FBL9</accession>
<dbReference type="AlphaFoldDB" id="A0AA97FBL9"/>
<keyword evidence="4 6" id="KW-1133">Transmembrane helix</keyword>
<feature type="transmembrane region" description="Helical" evidence="6">
    <location>
        <begin position="269"/>
        <end position="288"/>
    </location>
</feature>
<sequence>MVPDNKSFFNNQTGGQSGLIGYLLISALIFIVLVGMHETAYLINMLILSLILAMIGTPLLYWLKEKGMSDFVSVGIIMVLYAFSILAFILLIYASGNLFVSNLPEYHSLLETRLAGLNEMLSKIGITFDSIQDLATNLGTISKVTVSLVGELSFLLMNGFFIFVITSFLLLEIPDLGRRFEKITNGEKRLSEKYQEMCNSMIKWLYVKTKTNLVLGACFGGLLYAMGVDLAIFWGVLAVILSYIPYIGLILVAIPAIILAWIQLGIGGVIIVAAGICIINAVVENVVFSKFAADDFNMPPLVVVVSLVLWTWVLGPVGMLISVPFTLMILIALSYNEKTKWITILLGIDK</sequence>
<evidence type="ECO:0000313" key="7">
    <source>
        <dbReference type="EMBL" id="WOF16087.1"/>
    </source>
</evidence>
<feature type="transmembrane region" description="Helical" evidence="6">
    <location>
        <begin position="152"/>
        <end position="171"/>
    </location>
</feature>
<feature type="transmembrane region" description="Helical" evidence="6">
    <location>
        <begin position="42"/>
        <end position="62"/>
    </location>
</feature>
<dbReference type="GO" id="GO:0016020">
    <property type="term" value="C:membrane"/>
    <property type="evidence" value="ECO:0007669"/>
    <property type="project" value="UniProtKB-SubCell"/>
</dbReference>
<feature type="transmembrane region" description="Helical" evidence="6">
    <location>
        <begin position="19"/>
        <end position="36"/>
    </location>
</feature>
<dbReference type="InterPro" id="IPR002549">
    <property type="entry name" value="AI-2E-like"/>
</dbReference>
<evidence type="ECO:0000256" key="5">
    <source>
        <dbReference type="ARBA" id="ARBA00023136"/>
    </source>
</evidence>